<dbReference type="AlphaFoldDB" id="A0A7W6K8F8"/>
<evidence type="ECO:0000313" key="1">
    <source>
        <dbReference type="EMBL" id="MBB4105947.1"/>
    </source>
</evidence>
<name>A0A7W6K8F8_9HYPH</name>
<evidence type="ECO:0000313" key="2">
    <source>
        <dbReference type="Proteomes" id="UP000584824"/>
    </source>
</evidence>
<comment type="caution">
    <text evidence="1">The sequence shown here is derived from an EMBL/GenBank/DDBJ whole genome shotgun (WGS) entry which is preliminary data.</text>
</comment>
<dbReference type="Proteomes" id="UP000584824">
    <property type="component" value="Unassembled WGS sequence"/>
</dbReference>
<sequence length="38" mass="4284">MGTTISIAIRITGTTTTTTETPLTSALYVNRRRLYDFF</sequence>
<reference evidence="1 2" key="1">
    <citation type="submission" date="2020-08" db="EMBL/GenBank/DDBJ databases">
        <title>Genomic Encyclopedia of Type Strains, Phase IV (KMG-IV): sequencing the most valuable type-strain genomes for metagenomic binning, comparative biology and taxonomic classification.</title>
        <authorList>
            <person name="Goeker M."/>
        </authorList>
    </citation>
    <scope>NUCLEOTIDE SEQUENCE [LARGE SCALE GENOMIC DNA]</scope>
    <source>
        <strain evidence="1 2">DSM 26385</strain>
    </source>
</reference>
<gene>
    <name evidence="1" type="ORF">GGQ66_004535</name>
</gene>
<keyword evidence="2" id="KW-1185">Reference proteome</keyword>
<proteinExistence type="predicted"/>
<protein>
    <submittedName>
        <fullName evidence="1">Uncharacterized protein</fullName>
    </submittedName>
</protein>
<accession>A0A7W6K8F8</accession>
<dbReference type="EMBL" id="JACIDU010000039">
    <property type="protein sequence ID" value="MBB4105947.1"/>
    <property type="molecule type" value="Genomic_DNA"/>
</dbReference>
<organism evidence="1 2">
    <name type="scientific">Allorhizobium borbori</name>
    <dbReference type="NCBI Taxonomy" id="485907"/>
    <lineage>
        <taxon>Bacteria</taxon>
        <taxon>Pseudomonadati</taxon>
        <taxon>Pseudomonadota</taxon>
        <taxon>Alphaproteobacteria</taxon>
        <taxon>Hyphomicrobiales</taxon>
        <taxon>Rhizobiaceae</taxon>
        <taxon>Rhizobium/Agrobacterium group</taxon>
        <taxon>Allorhizobium</taxon>
    </lineage>
</organism>